<sequence length="96" mass="11088">MYNIVGKFLTKTERLILVTADVEIGEDEKEKFHYNEAYLLENPMAENFLNAFGERKIVIDIRMHLKPSGGVRNHGTGIRVHEHNLPSLYSSKKNLF</sequence>
<dbReference type="AlphaFoldDB" id="X1C0Z0"/>
<dbReference type="EMBL" id="BART01022805">
    <property type="protein sequence ID" value="GAH00942.1"/>
    <property type="molecule type" value="Genomic_DNA"/>
</dbReference>
<dbReference type="InterPro" id="IPR029127">
    <property type="entry name" value="MvaI_BcnI"/>
</dbReference>
<comment type="caution">
    <text evidence="2">The sequence shown here is derived from an EMBL/GenBank/DDBJ whole genome shotgun (WGS) entry which is preliminary data.</text>
</comment>
<protein>
    <recommendedName>
        <fullName evidence="1">MvaI/BcnI restriction endonuclease domain-containing protein</fullName>
    </recommendedName>
</protein>
<proteinExistence type="predicted"/>
<accession>X1C0Z0</accession>
<name>X1C0Z0_9ZZZZ</name>
<dbReference type="Gene3D" id="3.30.70.3570">
    <property type="entry name" value="MvaI/BcnI restriction endonuclease, recognition domain"/>
    <property type="match status" value="1"/>
</dbReference>
<evidence type="ECO:0000259" key="1">
    <source>
        <dbReference type="Pfam" id="PF15515"/>
    </source>
</evidence>
<gene>
    <name evidence="2" type="ORF">S01H4_41665</name>
</gene>
<reference evidence="2" key="1">
    <citation type="journal article" date="2014" name="Front. Microbiol.">
        <title>High frequency of phylogenetically diverse reductive dehalogenase-homologous genes in deep subseafloor sedimentary metagenomes.</title>
        <authorList>
            <person name="Kawai M."/>
            <person name="Futagami T."/>
            <person name="Toyoda A."/>
            <person name="Takaki Y."/>
            <person name="Nishi S."/>
            <person name="Hori S."/>
            <person name="Arai W."/>
            <person name="Tsubouchi T."/>
            <person name="Morono Y."/>
            <person name="Uchiyama I."/>
            <person name="Ito T."/>
            <person name="Fujiyama A."/>
            <person name="Inagaki F."/>
            <person name="Takami H."/>
        </authorList>
    </citation>
    <scope>NUCLEOTIDE SEQUENCE</scope>
    <source>
        <strain evidence="2">Expedition CK06-06</strain>
    </source>
</reference>
<feature type="domain" description="MvaI/BcnI restriction endonuclease" evidence="1">
    <location>
        <begin position="6"/>
        <end position="89"/>
    </location>
</feature>
<evidence type="ECO:0000313" key="2">
    <source>
        <dbReference type="EMBL" id="GAH00942.1"/>
    </source>
</evidence>
<dbReference type="InterPro" id="IPR043005">
    <property type="entry name" value="MvaI_BcnI_rec"/>
</dbReference>
<dbReference type="Pfam" id="PF15515">
    <property type="entry name" value="MvaI_BcnI"/>
    <property type="match status" value="1"/>
</dbReference>
<organism evidence="2">
    <name type="scientific">marine sediment metagenome</name>
    <dbReference type="NCBI Taxonomy" id="412755"/>
    <lineage>
        <taxon>unclassified sequences</taxon>
        <taxon>metagenomes</taxon>
        <taxon>ecological metagenomes</taxon>
    </lineage>
</organism>